<dbReference type="Proteomes" id="UP001063782">
    <property type="component" value="Chromosome"/>
</dbReference>
<gene>
    <name evidence="6" type="ORF">LU297_09495</name>
</gene>
<dbReference type="EMBL" id="CP089977">
    <property type="protein sequence ID" value="UXZ04779.1"/>
    <property type="molecule type" value="Genomic_DNA"/>
</dbReference>
<comment type="subcellular location">
    <subcellularLocation>
        <location evidence="1">Membrane</location>
        <topology evidence="1">Multi-pass membrane protein</topology>
    </subcellularLocation>
</comment>
<feature type="transmembrane region" description="Helical" evidence="5">
    <location>
        <begin position="99"/>
        <end position="125"/>
    </location>
</feature>
<sequence length="168" mass="18150">MSILDIIISLVVLAGLWRGYQHGVVKTFGSLIAWAAALIIASKWADELSIFLTMIDNRVFQIALAFVLIVLAVLLLVQMMAGALTKTINALHIGFLNRIAGGLLGAMLGVLKILMVLSVAAPLLVQLPIWKESILAQNLLPYAPMARVLIGKTVGEAVHQLENPYQSL</sequence>
<keyword evidence="7" id="KW-1185">Reference proteome</keyword>
<dbReference type="RefSeq" id="WP_263076274.1">
    <property type="nucleotide sequence ID" value="NZ_CP089977.1"/>
</dbReference>
<accession>A0ABY6F3V3</accession>
<keyword evidence="2 5" id="KW-0812">Transmembrane</keyword>
<dbReference type="InterPro" id="IPR003825">
    <property type="entry name" value="Colicin-V_CvpA"/>
</dbReference>
<evidence type="ECO:0000256" key="3">
    <source>
        <dbReference type="ARBA" id="ARBA00022989"/>
    </source>
</evidence>
<evidence type="ECO:0000256" key="2">
    <source>
        <dbReference type="ARBA" id="ARBA00022692"/>
    </source>
</evidence>
<dbReference type="PANTHER" id="PTHR36926">
    <property type="entry name" value="COLICIN V PRODUCTION PROTEIN"/>
    <property type="match status" value="1"/>
</dbReference>
<dbReference type="Pfam" id="PF02674">
    <property type="entry name" value="Colicin_V"/>
    <property type="match status" value="1"/>
</dbReference>
<reference evidence="6" key="1">
    <citation type="submission" date="2021-12" db="EMBL/GenBank/DDBJ databases">
        <title>taxonomy of Moraxella sp. ZY201224.</title>
        <authorList>
            <person name="Li F."/>
        </authorList>
    </citation>
    <scope>NUCLEOTIDE SEQUENCE</scope>
    <source>
        <strain evidence="6">ZY201224</strain>
    </source>
</reference>
<evidence type="ECO:0000313" key="6">
    <source>
        <dbReference type="EMBL" id="UXZ04779.1"/>
    </source>
</evidence>
<evidence type="ECO:0000313" key="7">
    <source>
        <dbReference type="Proteomes" id="UP001063782"/>
    </source>
</evidence>
<dbReference type="InterPro" id="IPR052719">
    <property type="entry name" value="CvpA-like"/>
</dbReference>
<dbReference type="PANTHER" id="PTHR36926:SF1">
    <property type="entry name" value="COLICIN V PRODUCTION PROTEIN"/>
    <property type="match status" value="1"/>
</dbReference>
<keyword evidence="3 5" id="KW-1133">Transmembrane helix</keyword>
<feature type="transmembrane region" description="Helical" evidence="5">
    <location>
        <begin position="31"/>
        <end position="52"/>
    </location>
</feature>
<organism evidence="6 7">
    <name type="scientific">Moraxella nasicaprae</name>
    <dbReference type="NCBI Taxonomy" id="2904122"/>
    <lineage>
        <taxon>Bacteria</taxon>
        <taxon>Pseudomonadati</taxon>
        <taxon>Pseudomonadota</taxon>
        <taxon>Gammaproteobacteria</taxon>
        <taxon>Moraxellales</taxon>
        <taxon>Moraxellaceae</taxon>
        <taxon>Moraxella</taxon>
    </lineage>
</organism>
<evidence type="ECO:0000256" key="1">
    <source>
        <dbReference type="ARBA" id="ARBA00004141"/>
    </source>
</evidence>
<evidence type="ECO:0000256" key="5">
    <source>
        <dbReference type="SAM" id="Phobius"/>
    </source>
</evidence>
<name>A0ABY6F3V3_9GAMM</name>
<proteinExistence type="predicted"/>
<protein>
    <submittedName>
        <fullName evidence="6">CvpA family protein</fullName>
    </submittedName>
</protein>
<feature type="transmembrane region" description="Helical" evidence="5">
    <location>
        <begin position="59"/>
        <end position="79"/>
    </location>
</feature>
<keyword evidence="4 5" id="KW-0472">Membrane</keyword>
<evidence type="ECO:0000256" key="4">
    <source>
        <dbReference type="ARBA" id="ARBA00023136"/>
    </source>
</evidence>